<reference evidence="1" key="2">
    <citation type="journal article" date="2015" name="Fish Shellfish Immunol.">
        <title>Early steps in the European eel (Anguilla anguilla)-Vibrio vulnificus interaction in the gills: Role of the RtxA13 toxin.</title>
        <authorList>
            <person name="Callol A."/>
            <person name="Pajuelo D."/>
            <person name="Ebbesson L."/>
            <person name="Teles M."/>
            <person name="MacKenzie S."/>
            <person name="Amaro C."/>
        </authorList>
    </citation>
    <scope>NUCLEOTIDE SEQUENCE</scope>
</reference>
<accession>A0A0E9XMP8</accession>
<sequence>MKQFPLFSELLTQSQNYTSISTNLKHPCQTQIIFSKTYTLPSKLNFAFKWHTQAIENTDNVDYP</sequence>
<reference evidence="1" key="1">
    <citation type="submission" date="2014-11" db="EMBL/GenBank/DDBJ databases">
        <authorList>
            <person name="Amaro Gonzalez C."/>
        </authorList>
    </citation>
    <scope>NUCLEOTIDE SEQUENCE</scope>
</reference>
<dbReference type="EMBL" id="GBXM01005604">
    <property type="protein sequence ID" value="JAI02974.1"/>
    <property type="molecule type" value="Transcribed_RNA"/>
</dbReference>
<proteinExistence type="predicted"/>
<organism evidence="1">
    <name type="scientific">Anguilla anguilla</name>
    <name type="common">European freshwater eel</name>
    <name type="synonym">Muraena anguilla</name>
    <dbReference type="NCBI Taxonomy" id="7936"/>
    <lineage>
        <taxon>Eukaryota</taxon>
        <taxon>Metazoa</taxon>
        <taxon>Chordata</taxon>
        <taxon>Craniata</taxon>
        <taxon>Vertebrata</taxon>
        <taxon>Euteleostomi</taxon>
        <taxon>Actinopterygii</taxon>
        <taxon>Neopterygii</taxon>
        <taxon>Teleostei</taxon>
        <taxon>Anguilliformes</taxon>
        <taxon>Anguillidae</taxon>
        <taxon>Anguilla</taxon>
    </lineage>
</organism>
<protein>
    <submittedName>
        <fullName evidence="1">Uncharacterized protein</fullName>
    </submittedName>
</protein>
<name>A0A0E9XMP8_ANGAN</name>
<dbReference type="AlphaFoldDB" id="A0A0E9XMP8"/>
<evidence type="ECO:0000313" key="1">
    <source>
        <dbReference type="EMBL" id="JAI02974.1"/>
    </source>
</evidence>